<feature type="region of interest" description="Disordered" evidence="1">
    <location>
        <begin position="1"/>
        <end position="29"/>
    </location>
</feature>
<reference evidence="3" key="1">
    <citation type="submission" date="2022-11" db="UniProtKB">
        <authorList>
            <consortium name="WormBaseParasite"/>
        </authorList>
    </citation>
    <scope>IDENTIFICATION</scope>
</reference>
<feature type="region of interest" description="Disordered" evidence="1">
    <location>
        <begin position="188"/>
        <end position="209"/>
    </location>
</feature>
<feature type="compositionally biased region" description="Basic and acidic residues" evidence="1">
    <location>
        <begin position="7"/>
        <end position="16"/>
    </location>
</feature>
<name>A0A914ZCX2_9BILA</name>
<feature type="region of interest" description="Disordered" evidence="1">
    <location>
        <begin position="73"/>
        <end position="128"/>
    </location>
</feature>
<dbReference type="AlphaFoldDB" id="A0A914ZCX2"/>
<proteinExistence type="predicted"/>
<protein>
    <submittedName>
        <fullName evidence="3">Uncharacterized protein</fullName>
    </submittedName>
</protein>
<dbReference type="WBParaSite" id="PSU_v2.g8102.t1">
    <property type="protein sequence ID" value="PSU_v2.g8102.t1"/>
    <property type="gene ID" value="PSU_v2.g8102"/>
</dbReference>
<dbReference type="Proteomes" id="UP000887577">
    <property type="component" value="Unplaced"/>
</dbReference>
<evidence type="ECO:0000313" key="3">
    <source>
        <dbReference type="WBParaSite" id="PSU_v2.g8102.t1"/>
    </source>
</evidence>
<feature type="compositionally biased region" description="Basic and acidic residues" evidence="1">
    <location>
        <begin position="195"/>
        <end position="209"/>
    </location>
</feature>
<organism evidence="2 3">
    <name type="scientific">Panagrolaimus superbus</name>
    <dbReference type="NCBI Taxonomy" id="310955"/>
    <lineage>
        <taxon>Eukaryota</taxon>
        <taxon>Metazoa</taxon>
        <taxon>Ecdysozoa</taxon>
        <taxon>Nematoda</taxon>
        <taxon>Chromadorea</taxon>
        <taxon>Rhabditida</taxon>
        <taxon>Tylenchina</taxon>
        <taxon>Panagrolaimomorpha</taxon>
        <taxon>Panagrolaimoidea</taxon>
        <taxon>Panagrolaimidae</taxon>
        <taxon>Panagrolaimus</taxon>
    </lineage>
</organism>
<sequence length="209" mass="22281">MNSNQHVRTEVHEETTHSSSAGAGAGMRSTVPVVGAPMGAPIVGAPIVEHKEEKHGIMHDIKEGVKDAVGAITGKSSHEPSAKDHVKEAKNLHKKAEDALDNTSKDFKKAEKAQEKADKEAEKANEKTAKALNKQAQGQQYLAEAGAEMVEAGAKMQREAASDIHQAPYNVHQKGNIQQATMVDTGAQHVAAAAHDPRAVRDVRFGPPQ</sequence>
<evidence type="ECO:0000256" key="1">
    <source>
        <dbReference type="SAM" id="MobiDB-lite"/>
    </source>
</evidence>
<accession>A0A914ZCX2</accession>
<evidence type="ECO:0000313" key="2">
    <source>
        <dbReference type="Proteomes" id="UP000887577"/>
    </source>
</evidence>
<feature type="compositionally biased region" description="Basic and acidic residues" evidence="1">
    <location>
        <begin position="76"/>
        <end position="128"/>
    </location>
</feature>
<keyword evidence="2" id="KW-1185">Reference proteome</keyword>